<dbReference type="GO" id="GO:0006094">
    <property type="term" value="P:gluconeogenesis"/>
    <property type="evidence" value="ECO:0007669"/>
    <property type="project" value="UniProtKB-UniRule"/>
</dbReference>
<dbReference type="Gene3D" id="3.20.20.70">
    <property type="entry name" value="Aldolase class I"/>
    <property type="match status" value="1"/>
</dbReference>
<keyword evidence="7 9" id="KW-0324">Glycolysis</keyword>
<dbReference type="HAMAP" id="MF_00147_B">
    <property type="entry name" value="TIM_B"/>
    <property type="match status" value="1"/>
</dbReference>
<feature type="binding site" evidence="9">
    <location>
        <position position="174"/>
    </location>
    <ligand>
        <name>substrate</name>
    </ligand>
</feature>
<dbReference type="InterPro" id="IPR035990">
    <property type="entry name" value="TIM_sf"/>
</dbReference>
<comment type="pathway">
    <text evidence="9 10">Carbohydrate biosynthesis; gluconeogenesis.</text>
</comment>
<comment type="caution">
    <text evidence="11">The sequence shown here is derived from an EMBL/GenBank/DDBJ whole genome shotgun (WGS) entry which is preliminary data.</text>
</comment>
<dbReference type="InterPro" id="IPR013785">
    <property type="entry name" value="Aldolase_TIM"/>
</dbReference>
<dbReference type="InterPro" id="IPR020861">
    <property type="entry name" value="Triosephosphate_isomerase_AS"/>
</dbReference>
<feature type="binding site" evidence="9">
    <location>
        <begin position="9"/>
        <end position="11"/>
    </location>
    <ligand>
        <name>substrate</name>
    </ligand>
</feature>
<evidence type="ECO:0000256" key="6">
    <source>
        <dbReference type="ARBA" id="ARBA00022490"/>
    </source>
</evidence>
<dbReference type="GO" id="GO:0005829">
    <property type="term" value="C:cytosol"/>
    <property type="evidence" value="ECO:0007669"/>
    <property type="project" value="TreeGrafter"/>
</dbReference>
<comment type="catalytic activity">
    <reaction evidence="9 10">
        <text>D-glyceraldehyde 3-phosphate = dihydroxyacetone phosphate</text>
        <dbReference type="Rhea" id="RHEA:18585"/>
        <dbReference type="ChEBI" id="CHEBI:57642"/>
        <dbReference type="ChEBI" id="CHEBI:59776"/>
        <dbReference type="EC" id="5.3.1.1"/>
    </reaction>
</comment>
<dbReference type="PROSITE" id="PS51440">
    <property type="entry name" value="TIM_2"/>
    <property type="match status" value="1"/>
</dbReference>
<comment type="function">
    <text evidence="9">Involved in the gluconeogenesis. Catalyzes stereospecifically the conversion of dihydroxyacetone phosphate (DHAP) to D-glyceraldehyde-3-phosphate (G3P).</text>
</comment>
<comment type="pathway">
    <text evidence="1 9 10">Carbohydrate degradation; glycolysis; D-glyceraldehyde 3-phosphate from glycerone phosphate: step 1/1.</text>
</comment>
<dbReference type="InterPro" id="IPR022896">
    <property type="entry name" value="TrioseP_Isoase_bac/euk"/>
</dbReference>
<protein>
    <recommendedName>
        <fullName evidence="4 9">Triosephosphate isomerase</fullName>
        <shortName evidence="9">TIM</shortName>
        <shortName evidence="9">TPI</shortName>
        <ecNumber evidence="3 9">5.3.1.1</ecNumber>
    </recommendedName>
    <alternativeName>
        <fullName evidence="9">Triose-phosphate isomerase</fullName>
    </alternativeName>
</protein>
<dbReference type="GO" id="GO:0019563">
    <property type="term" value="P:glycerol catabolic process"/>
    <property type="evidence" value="ECO:0007669"/>
    <property type="project" value="TreeGrafter"/>
</dbReference>
<feature type="active site" description="Proton acceptor" evidence="9">
    <location>
        <position position="168"/>
    </location>
</feature>
<keyword evidence="6 9" id="KW-0963">Cytoplasm</keyword>
<evidence type="ECO:0000313" key="11">
    <source>
        <dbReference type="EMBL" id="MBO8427934.1"/>
    </source>
</evidence>
<feature type="active site" description="Electrophile" evidence="9">
    <location>
        <position position="96"/>
    </location>
</feature>
<reference evidence="11" key="2">
    <citation type="journal article" date="2021" name="PeerJ">
        <title>Extensive microbial diversity within the chicken gut microbiome revealed by metagenomics and culture.</title>
        <authorList>
            <person name="Gilroy R."/>
            <person name="Ravi A."/>
            <person name="Getino M."/>
            <person name="Pursley I."/>
            <person name="Horton D.L."/>
            <person name="Alikhan N.F."/>
            <person name="Baker D."/>
            <person name="Gharbi K."/>
            <person name="Hall N."/>
            <person name="Watson M."/>
            <person name="Adriaenssens E.M."/>
            <person name="Foster-Nyarko E."/>
            <person name="Jarju S."/>
            <person name="Secka A."/>
            <person name="Antonio M."/>
            <person name="Oren A."/>
            <person name="Chaudhuri R.R."/>
            <person name="La Ragione R."/>
            <person name="Hildebrand F."/>
            <person name="Pallen M.J."/>
        </authorList>
    </citation>
    <scope>NUCLEOTIDE SEQUENCE</scope>
    <source>
        <strain evidence="11">11159</strain>
    </source>
</reference>
<evidence type="ECO:0000256" key="5">
    <source>
        <dbReference type="ARBA" id="ARBA00022432"/>
    </source>
</evidence>
<dbReference type="AlphaFoldDB" id="A0A9D9DMV8"/>
<evidence type="ECO:0000256" key="7">
    <source>
        <dbReference type="ARBA" id="ARBA00023152"/>
    </source>
</evidence>
<evidence type="ECO:0000256" key="1">
    <source>
        <dbReference type="ARBA" id="ARBA00004680"/>
    </source>
</evidence>
<feature type="binding site" evidence="9">
    <location>
        <position position="214"/>
    </location>
    <ligand>
        <name>substrate</name>
    </ligand>
</feature>
<keyword evidence="5 9" id="KW-0312">Gluconeogenesis</keyword>
<dbReference type="GO" id="GO:0046166">
    <property type="term" value="P:glyceraldehyde-3-phosphate biosynthetic process"/>
    <property type="evidence" value="ECO:0007669"/>
    <property type="project" value="TreeGrafter"/>
</dbReference>
<evidence type="ECO:0000256" key="3">
    <source>
        <dbReference type="ARBA" id="ARBA00011940"/>
    </source>
</evidence>
<comment type="similarity">
    <text evidence="2 9 10">Belongs to the triosephosphate isomerase family.</text>
</comment>
<evidence type="ECO:0000313" key="12">
    <source>
        <dbReference type="Proteomes" id="UP000823613"/>
    </source>
</evidence>
<name>A0A9D9DMV8_9BACL</name>
<reference evidence="11" key="1">
    <citation type="submission" date="2020-10" db="EMBL/GenBank/DDBJ databases">
        <authorList>
            <person name="Gilroy R."/>
        </authorList>
    </citation>
    <scope>NUCLEOTIDE SEQUENCE</scope>
    <source>
        <strain evidence="11">11159</strain>
    </source>
</reference>
<dbReference type="EC" id="5.3.1.1" evidence="3 9"/>
<dbReference type="FunFam" id="3.20.20.70:FF:000016">
    <property type="entry name" value="Triosephosphate isomerase"/>
    <property type="match status" value="1"/>
</dbReference>
<comment type="subcellular location">
    <subcellularLocation>
        <location evidence="9 10">Cytoplasm</location>
    </subcellularLocation>
</comment>
<dbReference type="SUPFAM" id="SSF51351">
    <property type="entry name" value="Triosephosphate isomerase (TIM)"/>
    <property type="match status" value="1"/>
</dbReference>
<dbReference type="GO" id="GO:0006096">
    <property type="term" value="P:glycolytic process"/>
    <property type="evidence" value="ECO:0007669"/>
    <property type="project" value="UniProtKB-UniRule"/>
</dbReference>
<dbReference type="InterPro" id="IPR000652">
    <property type="entry name" value="Triosephosphate_isomerase"/>
</dbReference>
<dbReference type="EMBL" id="JADIMY010000107">
    <property type="protein sequence ID" value="MBO8427934.1"/>
    <property type="molecule type" value="Genomic_DNA"/>
</dbReference>
<keyword evidence="8 9" id="KW-0413">Isomerase</keyword>
<organism evidence="11 12">
    <name type="scientific">Candidatus Onthovivens merdipullorum</name>
    <dbReference type="NCBI Taxonomy" id="2840889"/>
    <lineage>
        <taxon>Bacteria</taxon>
        <taxon>Bacillati</taxon>
        <taxon>Bacillota</taxon>
        <taxon>Bacilli</taxon>
        <taxon>Bacillales</taxon>
        <taxon>Candidatus Onthovivens</taxon>
    </lineage>
</organism>
<proteinExistence type="inferred from homology"/>
<feature type="binding site" evidence="9">
    <location>
        <begin position="235"/>
        <end position="236"/>
    </location>
    <ligand>
        <name>substrate</name>
    </ligand>
</feature>
<dbReference type="GO" id="GO:0004807">
    <property type="term" value="F:triose-phosphate isomerase activity"/>
    <property type="evidence" value="ECO:0007669"/>
    <property type="project" value="UniProtKB-UniRule"/>
</dbReference>
<evidence type="ECO:0000256" key="2">
    <source>
        <dbReference type="ARBA" id="ARBA00007422"/>
    </source>
</evidence>
<sequence>MRRKLLLGNWKMNKTVTEAKAFATEAKTLGREARANKIDMGICVPYVDLAPVKKILKNSLIVGAENCNELDHGAYTGEISIPMLKDLNISWCIIGHSERRMYYAETSEHCNKKILALLENKMTPVYCCGESLETYEEGKTKEFVEEQIRVGFKNVSAEDASKVVIAYEPIWSIGTGKNASKEIAEDVCSFIRGIIKELYGSKVSNKIRILYGGSVKPNNIKEYLTQDDIDGALVGGASLDVNSYKELLTNLL</sequence>
<dbReference type="Pfam" id="PF00121">
    <property type="entry name" value="TIM"/>
    <property type="match status" value="1"/>
</dbReference>
<evidence type="ECO:0000256" key="8">
    <source>
        <dbReference type="ARBA" id="ARBA00023235"/>
    </source>
</evidence>
<accession>A0A9D9DMV8</accession>
<dbReference type="NCBIfam" id="TIGR00419">
    <property type="entry name" value="tim"/>
    <property type="match status" value="1"/>
</dbReference>
<evidence type="ECO:0000256" key="9">
    <source>
        <dbReference type="HAMAP-Rule" id="MF_00147"/>
    </source>
</evidence>
<comment type="subunit">
    <text evidence="9 10">Homodimer.</text>
</comment>
<dbReference type="Proteomes" id="UP000823613">
    <property type="component" value="Unassembled WGS sequence"/>
</dbReference>
<evidence type="ECO:0000256" key="4">
    <source>
        <dbReference type="ARBA" id="ARBA00019397"/>
    </source>
</evidence>
<dbReference type="PANTHER" id="PTHR21139">
    <property type="entry name" value="TRIOSEPHOSPHATE ISOMERASE"/>
    <property type="match status" value="1"/>
</dbReference>
<dbReference type="PANTHER" id="PTHR21139:SF42">
    <property type="entry name" value="TRIOSEPHOSPHATE ISOMERASE"/>
    <property type="match status" value="1"/>
</dbReference>
<dbReference type="PROSITE" id="PS00171">
    <property type="entry name" value="TIM_1"/>
    <property type="match status" value="1"/>
</dbReference>
<gene>
    <name evidence="9" type="primary">tpiA</name>
    <name evidence="11" type="ORF">IAC58_05285</name>
</gene>
<evidence type="ECO:0000256" key="10">
    <source>
        <dbReference type="RuleBase" id="RU363013"/>
    </source>
</evidence>
<dbReference type="CDD" id="cd00311">
    <property type="entry name" value="TIM"/>
    <property type="match status" value="1"/>
</dbReference>